<sequence length="127" mass="14478">MVFGVGTVQSQALTPREKPTGEKDGEKARNFPQTLAHRSPLPPFNWLEICCFFLVLRFSAWAAISFSRCQGSGQSCKRKQEKHGAFLPSFDSPQSFCFCILFRVPRYLLFVFCPELSVVINRKARLQ</sequence>
<evidence type="ECO:0000256" key="1">
    <source>
        <dbReference type="SAM" id="MobiDB-lite"/>
    </source>
</evidence>
<comment type="caution">
    <text evidence="2">The sequence shown here is derived from an EMBL/GenBank/DDBJ whole genome shotgun (WGS) entry which is preliminary data.</text>
</comment>
<dbReference type="EMBL" id="JABWUV010000002">
    <property type="protein sequence ID" value="KAF6378804.1"/>
    <property type="molecule type" value="Genomic_DNA"/>
</dbReference>
<feature type="region of interest" description="Disordered" evidence="1">
    <location>
        <begin position="1"/>
        <end position="28"/>
    </location>
</feature>
<name>A0A7J7ZXA1_MYOMY</name>
<dbReference type="Proteomes" id="UP000527355">
    <property type="component" value="Unassembled WGS sequence"/>
</dbReference>
<evidence type="ECO:0000313" key="3">
    <source>
        <dbReference type="Proteomes" id="UP000527355"/>
    </source>
</evidence>
<organism evidence="2 3">
    <name type="scientific">Myotis myotis</name>
    <name type="common">Greater mouse-eared bat</name>
    <name type="synonym">Vespertilio myotis</name>
    <dbReference type="NCBI Taxonomy" id="51298"/>
    <lineage>
        <taxon>Eukaryota</taxon>
        <taxon>Metazoa</taxon>
        <taxon>Chordata</taxon>
        <taxon>Craniata</taxon>
        <taxon>Vertebrata</taxon>
        <taxon>Euteleostomi</taxon>
        <taxon>Mammalia</taxon>
        <taxon>Eutheria</taxon>
        <taxon>Laurasiatheria</taxon>
        <taxon>Chiroptera</taxon>
        <taxon>Yangochiroptera</taxon>
        <taxon>Vespertilionidae</taxon>
        <taxon>Myotis</taxon>
    </lineage>
</organism>
<feature type="compositionally biased region" description="Basic and acidic residues" evidence="1">
    <location>
        <begin position="15"/>
        <end position="28"/>
    </location>
</feature>
<gene>
    <name evidence="2" type="ORF">mMyoMyo1_009707</name>
</gene>
<protein>
    <submittedName>
        <fullName evidence="2">Uncharacterized protein</fullName>
    </submittedName>
</protein>
<accession>A0A7J7ZXA1</accession>
<dbReference type="AlphaFoldDB" id="A0A7J7ZXA1"/>
<keyword evidence="3" id="KW-1185">Reference proteome</keyword>
<proteinExistence type="predicted"/>
<evidence type="ECO:0000313" key="2">
    <source>
        <dbReference type="EMBL" id="KAF6378804.1"/>
    </source>
</evidence>
<reference evidence="2 3" key="1">
    <citation type="journal article" date="2020" name="Nature">
        <title>Six reference-quality genomes reveal evolution of bat adaptations.</title>
        <authorList>
            <person name="Jebb D."/>
            <person name="Huang Z."/>
            <person name="Pippel M."/>
            <person name="Hughes G.M."/>
            <person name="Lavrichenko K."/>
            <person name="Devanna P."/>
            <person name="Winkler S."/>
            <person name="Jermiin L.S."/>
            <person name="Skirmuntt E.C."/>
            <person name="Katzourakis A."/>
            <person name="Burkitt-Gray L."/>
            <person name="Ray D.A."/>
            <person name="Sullivan K.A.M."/>
            <person name="Roscito J.G."/>
            <person name="Kirilenko B.M."/>
            <person name="Davalos L.M."/>
            <person name="Corthals A.P."/>
            <person name="Power M.L."/>
            <person name="Jones G."/>
            <person name="Ransome R.D."/>
            <person name="Dechmann D.K.N."/>
            <person name="Locatelli A.G."/>
            <person name="Puechmaille S.J."/>
            <person name="Fedrigo O."/>
            <person name="Jarvis E.D."/>
            <person name="Hiller M."/>
            <person name="Vernes S.C."/>
            <person name="Myers E.W."/>
            <person name="Teeling E.C."/>
        </authorList>
    </citation>
    <scope>NUCLEOTIDE SEQUENCE [LARGE SCALE GENOMIC DNA]</scope>
    <source>
        <strain evidence="2">MMyoMyo1</strain>
        <tissue evidence="2">Flight muscle</tissue>
    </source>
</reference>